<sequence length="63" mass="6657">MIRTPYRAKGGAAQVGAALPGQAGFGVRPEPTPDPDAPDHASENPASAWDREPSLLSDPDQRY</sequence>
<accession>A0A9W6HZN1</accession>
<feature type="compositionally biased region" description="Basic and acidic residues" evidence="1">
    <location>
        <begin position="49"/>
        <end position="63"/>
    </location>
</feature>
<dbReference type="Proteomes" id="UP001143474">
    <property type="component" value="Unassembled WGS sequence"/>
</dbReference>
<evidence type="ECO:0000256" key="1">
    <source>
        <dbReference type="SAM" id="MobiDB-lite"/>
    </source>
</evidence>
<gene>
    <name evidence="2" type="ORF">GCM10017600_26620</name>
</gene>
<organism evidence="2 3">
    <name type="scientific">Streptosporangium carneum</name>
    <dbReference type="NCBI Taxonomy" id="47481"/>
    <lineage>
        <taxon>Bacteria</taxon>
        <taxon>Bacillati</taxon>
        <taxon>Actinomycetota</taxon>
        <taxon>Actinomycetes</taxon>
        <taxon>Streptosporangiales</taxon>
        <taxon>Streptosporangiaceae</taxon>
        <taxon>Streptosporangium</taxon>
    </lineage>
</organism>
<protein>
    <submittedName>
        <fullName evidence="2">Uncharacterized protein</fullName>
    </submittedName>
</protein>
<proteinExistence type="predicted"/>
<dbReference type="EMBL" id="BSEV01000004">
    <property type="protein sequence ID" value="GLK09256.1"/>
    <property type="molecule type" value="Genomic_DNA"/>
</dbReference>
<name>A0A9W6HZN1_9ACTN</name>
<reference evidence="2" key="2">
    <citation type="submission" date="2023-01" db="EMBL/GenBank/DDBJ databases">
        <authorList>
            <person name="Sun Q."/>
            <person name="Evtushenko L."/>
        </authorList>
    </citation>
    <scope>NUCLEOTIDE SEQUENCE</scope>
    <source>
        <strain evidence="2">VKM Ac-2007</strain>
    </source>
</reference>
<feature type="region of interest" description="Disordered" evidence="1">
    <location>
        <begin position="1"/>
        <end position="63"/>
    </location>
</feature>
<reference evidence="2" key="1">
    <citation type="journal article" date="2014" name="Int. J. Syst. Evol. Microbiol.">
        <title>Complete genome sequence of Corynebacterium casei LMG S-19264T (=DSM 44701T), isolated from a smear-ripened cheese.</title>
        <authorList>
            <consortium name="US DOE Joint Genome Institute (JGI-PGF)"/>
            <person name="Walter F."/>
            <person name="Albersmeier A."/>
            <person name="Kalinowski J."/>
            <person name="Ruckert C."/>
        </authorList>
    </citation>
    <scope>NUCLEOTIDE SEQUENCE</scope>
    <source>
        <strain evidence="2">VKM Ac-2007</strain>
    </source>
</reference>
<evidence type="ECO:0000313" key="3">
    <source>
        <dbReference type="Proteomes" id="UP001143474"/>
    </source>
</evidence>
<dbReference type="AlphaFoldDB" id="A0A9W6HZN1"/>
<comment type="caution">
    <text evidence="2">The sequence shown here is derived from an EMBL/GenBank/DDBJ whole genome shotgun (WGS) entry which is preliminary data.</text>
</comment>
<keyword evidence="3" id="KW-1185">Reference proteome</keyword>
<evidence type="ECO:0000313" key="2">
    <source>
        <dbReference type="EMBL" id="GLK09256.1"/>
    </source>
</evidence>